<dbReference type="PANTHER" id="PTHR42732:SF2">
    <property type="entry name" value="BETA-MANNOSIDASE"/>
    <property type="match status" value="1"/>
</dbReference>
<evidence type="ECO:0000313" key="8">
    <source>
        <dbReference type="EMBL" id="CAL4806102.1"/>
    </source>
</evidence>
<dbReference type="Proteomes" id="UP001152797">
    <property type="component" value="Unassembled WGS sequence"/>
</dbReference>
<evidence type="ECO:0000259" key="4">
    <source>
        <dbReference type="Pfam" id="PF00703"/>
    </source>
</evidence>
<dbReference type="InterPro" id="IPR036156">
    <property type="entry name" value="Beta-gal/glucu_dom_sf"/>
</dbReference>
<evidence type="ECO:0000313" key="9">
    <source>
        <dbReference type="Proteomes" id="UP001152797"/>
    </source>
</evidence>
<evidence type="ECO:0000313" key="7">
    <source>
        <dbReference type="EMBL" id="CAI4018790.1"/>
    </source>
</evidence>
<name>A0A9P1M4X3_9DINO</name>
<dbReference type="GO" id="GO:0004553">
    <property type="term" value="F:hydrolase activity, hydrolyzing O-glycosyl compounds"/>
    <property type="evidence" value="ECO:0007669"/>
    <property type="project" value="InterPro"/>
</dbReference>
<evidence type="ECO:0000259" key="6">
    <source>
        <dbReference type="Pfam" id="PF02837"/>
    </source>
</evidence>
<evidence type="ECO:0000256" key="3">
    <source>
        <dbReference type="ARBA" id="ARBA00023295"/>
    </source>
</evidence>
<protein>
    <submittedName>
        <fullName evidence="8">Beta-glucuronidase (Glycosyl hydrolase 2 family protein P8) (P8_GH2) (Polysaccharide utilization locus H protein P8) (PUL H protein P8)</fullName>
    </submittedName>
</protein>
<comment type="similarity">
    <text evidence="1">Belongs to the glycosyl hydrolase 2 family.</text>
</comment>
<feature type="domain" description="Glycoside hydrolase family 2 catalytic" evidence="5">
    <location>
        <begin position="327"/>
        <end position="469"/>
    </location>
</feature>
<dbReference type="Gene3D" id="2.60.120.260">
    <property type="entry name" value="Galactose-binding domain-like"/>
    <property type="match status" value="1"/>
</dbReference>
<reference evidence="8 9" key="2">
    <citation type="submission" date="2024-05" db="EMBL/GenBank/DDBJ databases">
        <authorList>
            <person name="Chen Y."/>
            <person name="Shah S."/>
            <person name="Dougan E. K."/>
            <person name="Thang M."/>
            <person name="Chan C."/>
        </authorList>
    </citation>
    <scope>NUCLEOTIDE SEQUENCE [LARGE SCALE GENOMIC DNA]</scope>
</reference>
<dbReference type="Pfam" id="PF02837">
    <property type="entry name" value="Glyco_hydro_2_N"/>
    <property type="match status" value="1"/>
</dbReference>
<organism evidence="7">
    <name type="scientific">Cladocopium goreaui</name>
    <dbReference type="NCBI Taxonomy" id="2562237"/>
    <lineage>
        <taxon>Eukaryota</taxon>
        <taxon>Sar</taxon>
        <taxon>Alveolata</taxon>
        <taxon>Dinophyceae</taxon>
        <taxon>Suessiales</taxon>
        <taxon>Symbiodiniaceae</taxon>
        <taxon>Cladocopium</taxon>
    </lineage>
</organism>
<dbReference type="EMBL" id="CAMXCT030006714">
    <property type="protein sequence ID" value="CAL4806102.1"/>
    <property type="molecule type" value="Genomic_DNA"/>
</dbReference>
<dbReference type="PANTHER" id="PTHR42732">
    <property type="entry name" value="BETA-GALACTOSIDASE"/>
    <property type="match status" value="1"/>
</dbReference>
<gene>
    <name evidence="7" type="ORF">C1SCF055_LOCUS43330</name>
</gene>
<evidence type="ECO:0000259" key="5">
    <source>
        <dbReference type="Pfam" id="PF02836"/>
    </source>
</evidence>
<dbReference type="InterPro" id="IPR017853">
    <property type="entry name" value="GH"/>
</dbReference>
<keyword evidence="3" id="KW-0326">Glycosidase</keyword>
<dbReference type="InterPro" id="IPR006103">
    <property type="entry name" value="Glyco_hydro_2_cat"/>
</dbReference>
<keyword evidence="9" id="KW-1185">Reference proteome</keyword>
<feature type="domain" description="Glycoside hydrolase family 2 immunoglobulin-like beta-sandwich" evidence="4">
    <location>
        <begin position="227"/>
        <end position="284"/>
    </location>
</feature>
<dbReference type="InterPro" id="IPR051913">
    <property type="entry name" value="GH2_Domain-Containing"/>
</dbReference>
<dbReference type="EMBL" id="CAMXCT020006714">
    <property type="protein sequence ID" value="CAL1172165.1"/>
    <property type="molecule type" value="Genomic_DNA"/>
</dbReference>
<dbReference type="InterPro" id="IPR006102">
    <property type="entry name" value="Ig-like_GH2"/>
</dbReference>
<sequence length="939" mass="105821">MANSKSEKHLTTTWGAQLSDLPDPPWSEYPRPQLRRNSWKTLNGLWRCRIAKEGTDPNPKEMLEVQESDQAILVPFCLESKLGGVQRKLDPEEELWYHRSFEVEKLETSRLLLHFEAVDHSARVWVNGTFVGSHQGGFTPFEFDITEAVTEDLNHLVVRVIDATGNFQARGKQSKSPHGIWYTRVPTTYISDLRLHTERLEPPCFQLQISVVPEASDLKLRVVLMEKENKVLEMEANSNDVLKLELPGAKLWSPESPHLYDLQLQLLDARLGAVDSVQSYVGIRSVGKQQDEEGHWRMTLNGEICFHLGPLDQGWWPDGLLTAPSDEAMRSEIEFLKEAGFNMIRKHVKLEPRRYYYHCDVLGIMVWQDQASATEKEGDCFKVPPWTRLQPGGQDAAWPDWARKQFLMELKEMVDTLHNSPAVVVWVPFNEAWGQHDTLEIAKWLQAYDPSRLLNIASGGNFFEVGDIVDHHNYPEATFPMDERFQPFIKVVGEFGGHGLVLPEEHLWQTSRKNWGYDVLKDTSELEAKYANSIQILGDWMQRGIAAGVYTQTTDVECEVNGLLITMELDAKLMLRHFWVKMKQSEGVMGCPSLVEWERLPGSGVQFQALRVHVPFPSLPTVPPRPLVDGGISLRAMLGMSAIPKVELLDSAKPSTSSAQPIREPDPLVMDMLSGPWNHCLMPYRSSMNNMVQEVVAPQLHKTRHASAAPDSCQKDAVAHCSTARSQVHCLGQHRADISEDCRRDLGKSVPFVCSAAIDQHCDVLHVGILECLQKYQEELSGDCKDAFLATSKVIQSLNSAVQASEFARIETVPSDVKRIHRWLRRLCRHSQRRHSLAPSQVACWLTGTGIRRLTSETLAADLGKERNLDSQLAKLAGVKLKEAPSIASAIQQAEKQAEDQLVHDADKIEYLLSQMSDKISKSTPMPLHSGHSGPSFSV</sequence>
<keyword evidence="2 8" id="KW-0378">Hydrolase</keyword>
<dbReference type="InterPro" id="IPR008979">
    <property type="entry name" value="Galactose-bd-like_sf"/>
</dbReference>
<reference evidence="7" key="1">
    <citation type="submission" date="2022-10" db="EMBL/GenBank/DDBJ databases">
        <authorList>
            <person name="Chen Y."/>
            <person name="Dougan E. K."/>
            <person name="Chan C."/>
            <person name="Rhodes N."/>
            <person name="Thang M."/>
        </authorList>
    </citation>
    <scope>NUCLEOTIDE SEQUENCE</scope>
</reference>
<dbReference type="Pfam" id="PF02836">
    <property type="entry name" value="Glyco_hydro_2_C"/>
    <property type="match status" value="1"/>
</dbReference>
<dbReference type="SUPFAM" id="SSF51445">
    <property type="entry name" value="(Trans)glycosidases"/>
    <property type="match status" value="1"/>
</dbReference>
<feature type="domain" description="Glycosyl hydrolases family 2 sugar binding" evidence="6">
    <location>
        <begin position="94"/>
        <end position="161"/>
    </location>
</feature>
<accession>A0A9P1M4X3</accession>
<dbReference type="InterPro" id="IPR006104">
    <property type="entry name" value="Glyco_hydro_2_N"/>
</dbReference>
<dbReference type="SUPFAM" id="SSF49303">
    <property type="entry name" value="beta-Galactosidase/glucuronidase domain"/>
    <property type="match status" value="1"/>
</dbReference>
<dbReference type="Gene3D" id="3.20.20.80">
    <property type="entry name" value="Glycosidases"/>
    <property type="match status" value="1"/>
</dbReference>
<dbReference type="Gene3D" id="2.60.40.10">
    <property type="entry name" value="Immunoglobulins"/>
    <property type="match status" value="1"/>
</dbReference>
<comment type="caution">
    <text evidence="7">The sequence shown here is derived from an EMBL/GenBank/DDBJ whole genome shotgun (WGS) entry which is preliminary data.</text>
</comment>
<dbReference type="AlphaFoldDB" id="A0A9P1M4X3"/>
<evidence type="ECO:0000256" key="2">
    <source>
        <dbReference type="ARBA" id="ARBA00022801"/>
    </source>
</evidence>
<dbReference type="OrthoDB" id="408320at2759"/>
<dbReference type="InterPro" id="IPR013783">
    <property type="entry name" value="Ig-like_fold"/>
</dbReference>
<dbReference type="Pfam" id="PF00703">
    <property type="entry name" value="Glyco_hydro_2"/>
    <property type="match status" value="1"/>
</dbReference>
<evidence type="ECO:0000256" key="1">
    <source>
        <dbReference type="ARBA" id="ARBA00007401"/>
    </source>
</evidence>
<proteinExistence type="inferred from homology"/>
<dbReference type="SUPFAM" id="SSF49785">
    <property type="entry name" value="Galactose-binding domain-like"/>
    <property type="match status" value="1"/>
</dbReference>
<dbReference type="GO" id="GO:0005975">
    <property type="term" value="P:carbohydrate metabolic process"/>
    <property type="evidence" value="ECO:0007669"/>
    <property type="project" value="InterPro"/>
</dbReference>
<dbReference type="EMBL" id="CAMXCT010006714">
    <property type="protein sequence ID" value="CAI4018790.1"/>
    <property type="molecule type" value="Genomic_DNA"/>
</dbReference>